<dbReference type="Pfam" id="PF00100">
    <property type="entry name" value="Zona_pellucida"/>
    <property type="match status" value="1"/>
</dbReference>
<evidence type="ECO:0000256" key="2">
    <source>
        <dbReference type="ARBA" id="ARBA00023180"/>
    </source>
</evidence>
<dbReference type="InterPro" id="IPR042235">
    <property type="entry name" value="ZP-C_dom"/>
</dbReference>
<dbReference type="InterPro" id="IPR048290">
    <property type="entry name" value="ZP_chr"/>
</dbReference>
<feature type="chain" id="PRO_5043017208" description="ZP domain-containing protein" evidence="4">
    <location>
        <begin position="21"/>
        <end position="375"/>
    </location>
</feature>
<keyword evidence="2" id="KW-0325">Glycoprotein</keyword>
<dbReference type="Proteomes" id="UP001331515">
    <property type="component" value="Unassembled WGS sequence"/>
</dbReference>
<evidence type="ECO:0000256" key="3">
    <source>
        <dbReference type="SAM" id="MobiDB-lite"/>
    </source>
</evidence>
<dbReference type="EMBL" id="JAURVH010001530">
    <property type="protein sequence ID" value="KAK5906282.1"/>
    <property type="molecule type" value="Genomic_DNA"/>
</dbReference>
<evidence type="ECO:0000313" key="6">
    <source>
        <dbReference type="EMBL" id="KAK5906282.1"/>
    </source>
</evidence>
<dbReference type="Gene3D" id="2.60.40.3210">
    <property type="entry name" value="Zona pellucida, ZP-N domain"/>
    <property type="match status" value="1"/>
</dbReference>
<dbReference type="InterPro" id="IPR055356">
    <property type="entry name" value="ZP-N"/>
</dbReference>
<keyword evidence="4" id="KW-0732">Signal</keyword>
<keyword evidence="1" id="KW-1015">Disulfide bond</keyword>
<proteinExistence type="predicted"/>
<name>A0AAN8CM67_CHAGU</name>
<dbReference type="InterPro" id="IPR055355">
    <property type="entry name" value="ZP-C"/>
</dbReference>
<feature type="domain" description="ZP" evidence="5">
    <location>
        <begin position="37"/>
        <end position="339"/>
    </location>
</feature>
<dbReference type="PRINTS" id="PR00023">
    <property type="entry name" value="ZPELLUCIDA"/>
</dbReference>
<feature type="region of interest" description="Disordered" evidence="3">
    <location>
        <begin position="343"/>
        <end position="363"/>
    </location>
</feature>
<dbReference type="InterPro" id="IPR001507">
    <property type="entry name" value="ZP_dom"/>
</dbReference>
<reference evidence="6 7" key="1">
    <citation type="journal article" date="2023" name="Mol. Biol. Evol.">
        <title>Genomics of Secondarily Temperate Adaptation in the Only Non-Antarctic Icefish.</title>
        <authorList>
            <person name="Rivera-Colon A.G."/>
            <person name="Rayamajhi N."/>
            <person name="Minhas B.F."/>
            <person name="Madrigal G."/>
            <person name="Bilyk K.T."/>
            <person name="Yoon V."/>
            <person name="Hune M."/>
            <person name="Gregory S."/>
            <person name="Cheng C.H.C."/>
            <person name="Catchen J.M."/>
        </authorList>
    </citation>
    <scope>NUCLEOTIDE SEQUENCE [LARGE SCALE GENOMIC DNA]</scope>
    <source>
        <tissue evidence="6">White muscle</tissue>
    </source>
</reference>
<dbReference type="Pfam" id="PF23344">
    <property type="entry name" value="ZP-N"/>
    <property type="match status" value="1"/>
</dbReference>
<gene>
    <name evidence="6" type="ORF">CgunFtcFv8_002164</name>
</gene>
<comment type="caution">
    <text evidence="6">The sequence shown here is derived from an EMBL/GenBank/DDBJ whole genome shotgun (WGS) entry which is preliminary data.</text>
</comment>
<accession>A0AAN8CM67</accession>
<evidence type="ECO:0000313" key="7">
    <source>
        <dbReference type="Proteomes" id="UP001331515"/>
    </source>
</evidence>
<dbReference type="Gene3D" id="2.60.40.4100">
    <property type="entry name" value="Zona pellucida, ZP-C domain"/>
    <property type="match status" value="1"/>
</dbReference>
<organism evidence="6 7">
    <name type="scientific">Champsocephalus gunnari</name>
    <name type="common">Mackerel icefish</name>
    <dbReference type="NCBI Taxonomy" id="52237"/>
    <lineage>
        <taxon>Eukaryota</taxon>
        <taxon>Metazoa</taxon>
        <taxon>Chordata</taxon>
        <taxon>Craniata</taxon>
        <taxon>Vertebrata</taxon>
        <taxon>Euteleostomi</taxon>
        <taxon>Actinopterygii</taxon>
        <taxon>Neopterygii</taxon>
        <taxon>Teleostei</taxon>
        <taxon>Neoteleostei</taxon>
        <taxon>Acanthomorphata</taxon>
        <taxon>Eupercaria</taxon>
        <taxon>Perciformes</taxon>
        <taxon>Notothenioidei</taxon>
        <taxon>Channichthyidae</taxon>
        <taxon>Champsocephalus</taxon>
    </lineage>
</organism>
<dbReference type="SMART" id="SM00241">
    <property type="entry name" value="ZP"/>
    <property type="match status" value="1"/>
</dbReference>
<dbReference type="PANTHER" id="PTHR47130:SF3">
    <property type="entry name" value="ZONA PELLUCIDA PROTEIN"/>
    <property type="match status" value="1"/>
</dbReference>
<dbReference type="PANTHER" id="PTHR47130">
    <property type="entry name" value="SI:DKEY-19B23.11-RELATED"/>
    <property type="match status" value="1"/>
</dbReference>
<evidence type="ECO:0000256" key="4">
    <source>
        <dbReference type="SAM" id="SignalP"/>
    </source>
</evidence>
<dbReference type="PROSITE" id="PS51034">
    <property type="entry name" value="ZP_2"/>
    <property type="match status" value="1"/>
</dbReference>
<feature type="signal peptide" evidence="4">
    <location>
        <begin position="1"/>
        <end position="20"/>
    </location>
</feature>
<evidence type="ECO:0000256" key="1">
    <source>
        <dbReference type="ARBA" id="ARBA00023157"/>
    </source>
</evidence>
<evidence type="ECO:0000259" key="5">
    <source>
        <dbReference type="PROSITE" id="PS51034"/>
    </source>
</evidence>
<sequence length="375" mass="42200">MPRLGNILLWMAAAIILCQARPNVKLNSLSSSGLRSDCAANVMRLSLDKALAVGNQLEVEAINGTKHILLTPSMAAQCGYSMESDPWGNTRIYTSLMGCFVDNKFSDDRFAYFSFSVDTCGTTRTFFDNYMMYENEIRLSYNNAKAAANTSPVDPDYRQTISCFYVVNETQTVAFSAKPRTYEPTAEIGTGQLMVQMRLSQDPSYELFYQAEDYPVVKYLQQPLYFEVELMHSTDPHLELIAENCWATLYEDRTSLPSWDIIVDSCENRNDSYATIFHPVVSDSRVVVPSHIKRFSVKMFTFTKDDEVLKDKVYVHCDAVICDTSSQADGSCRGQCVHPPGQSYSRPAGVKKERRSTDSTRQRKISSGAIILSNL</sequence>
<protein>
    <recommendedName>
        <fullName evidence="5">ZP domain-containing protein</fullName>
    </recommendedName>
</protein>
<dbReference type="AlphaFoldDB" id="A0AAN8CM67"/>
<keyword evidence="7" id="KW-1185">Reference proteome</keyword>